<evidence type="ECO:0000313" key="4">
    <source>
        <dbReference type="EMBL" id="GLD29780.1"/>
    </source>
</evidence>
<gene>
    <name evidence="4" type="ORF">Mkiyose1413_16630</name>
    <name evidence="3" type="ORF">SRL2020028_10440</name>
</gene>
<proteinExistence type="predicted"/>
<accession>A0A9P3Q5Y1</accession>
<keyword evidence="2" id="KW-0812">Transmembrane</keyword>
<sequence length="57" mass="5952">MAGKASDATISGMSSTTPRGGRGLERLGSISIDWWATILAGVIAVLAITDILPRIPW</sequence>
<feature type="compositionally biased region" description="Polar residues" evidence="1">
    <location>
        <begin position="8"/>
        <end position="18"/>
    </location>
</feature>
<reference evidence="4" key="1">
    <citation type="submission" date="2022-08" db="EMBL/GenBank/DDBJ databases">
        <title>Mycobacterium kiyosense sp. nov., scotochromogenic slow-glowing species isolated from respiratory specimens.</title>
        <authorList>
            <person name="Fukano H."/>
            <person name="Kazumi Y."/>
            <person name="Sakagami N."/>
            <person name="Ato M."/>
            <person name="Mitarai S."/>
            <person name="Hoshino Y."/>
        </authorList>
    </citation>
    <scope>NUCLEOTIDE SEQUENCE</scope>
    <source>
        <strain evidence="4">1413</strain>
        <strain evidence="3">SRL2020-028</strain>
    </source>
</reference>
<protein>
    <submittedName>
        <fullName evidence="4">Uncharacterized protein</fullName>
    </submittedName>
</protein>
<dbReference type="EMBL" id="BRZI01000008">
    <property type="protein sequence ID" value="GLD29780.1"/>
    <property type="molecule type" value="Genomic_DNA"/>
</dbReference>
<comment type="caution">
    <text evidence="4">The sequence shown here is derived from an EMBL/GenBank/DDBJ whole genome shotgun (WGS) entry which is preliminary data.</text>
</comment>
<evidence type="ECO:0000256" key="1">
    <source>
        <dbReference type="SAM" id="MobiDB-lite"/>
    </source>
</evidence>
<feature type="region of interest" description="Disordered" evidence="1">
    <location>
        <begin position="1"/>
        <end position="24"/>
    </location>
</feature>
<dbReference type="Proteomes" id="UP001165663">
    <property type="component" value="Unassembled WGS sequence"/>
</dbReference>
<keyword evidence="2" id="KW-0472">Membrane</keyword>
<dbReference type="AlphaFoldDB" id="A0A9P3Q5Y1"/>
<evidence type="ECO:0000313" key="5">
    <source>
        <dbReference type="Proteomes" id="UP001064782"/>
    </source>
</evidence>
<keyword evidence="2" id="KW-1133">Transmembrane helix</keyword>
<feature type="transmembrane region" description="Helical" evidence="2">
    <location>
        <begin position="34"/>
        <end position="52"/>
    </location>
</feature>
<evidence type="ECO:0000256" key="2">
    <source>
        <dbReference type="SAM" id="Phobius"/>
    </source>
</evidence>
<dbReference type="Proteomes" id="UP001064782">
    <property type="component" value="Unassembled WGS sequence"/>
</dbReference>
<evidence type="ECO:0000313" key="3">
    <source>
        <dbReference type="EMBL" id="GLB81788.1"/>
    </source>
</evidence>
<name>A0A9P3Q5Y1_9MYCO</name>
<dbReference type="EMBL" id="BRXE01000006">
    <property type="protein sequence ID" value="GLB81788.1"/>
    <property type="molecule type" value="Genomic_DNA"/>
</dbReference>
<keyword evidence="5" id="KW-1185">Reference proteome</keyword>
<organism evidence="4 5">
    <name type="scientific">Mycobacterium kiyosense</name>
    <dbReference type="NCBI Taxonomy" id="2871094"/>
    <lineage>
        <taxon>Bacteria</taxon>
        <taxon>Bacillati</taxon>
        <taxon>Actinomycetota</taxon>
        <taxon>Actinomycetes</taxon>
        <taxon>Mycobacteriales</taxon>
        <taxon>Mycobacteriaceae</taxon>
        <taxon>Mycobacterium</taxon>
    </lineage>
</organism>